<feature type="compositionally biased region" description="Low complexity" evidence="1">
    <location>
        <begin position="44"/>
        <end position="57"/>
    </location>
</feature>
<dbReference type="InParanoid" id="A0A3P7EZK9"/>
<evidence type="ECO:0000313" key="2">
    <source>
        <dbReference type="EMBL" id="VDM22034.1"/>
    </source>
</evidence>
<dbReference type="AlphaFoldDB" id="A0A3P7EZK9"/>
<feature type="region of interest" description="Disordered" evidence="1">
    <location>
        <begin position="37"/>
        <end position="65"/>
    </location>
</feature>
<sequence>MPRKISGKKVRKSKKGRKKELRDINYDIMAQLSVEENVTERLSSDSSGGSMESKSISKLSQPSTNLGSKTAKFILEEMIINASFSHSKENLTPQLDDKSASGNVSHETDNVTTTTTSTTITTTTTIDSVDNQKDDSISGIHNSEVN</sequence>
<feature type="compositionally biased region" description="Low complexity" evidence="1">
    <location>
        <begin position="110"/>
        <end position="129"/>
    </location>
</feature>
<dbReference type="OrthoDB" id="10506244at2759"/>
<feature type="region of interest" description="Disordered" evidence="1">
    <location>
        <begin position="1"/>
        <end position="22"/>
    </location>
</feature>
<feature type="compositionally biased region" description="Basic residues" evidence="1">
    <location>
        <begin position="1"/>
        <end position="19"/>
    </location>
</feature>
<feature type="region of interest" description="Disordered" evidence="1">
    <location>
        <begin position="87"/>
        <end position="146"/>
    </location>
</feature>
<dbReference type="EMBL" id="UYWW01012702">
    <property type="protein sequence ID" value="VDM22034.1"/>
    <property type="molecule type" value="Genomic_DNA"/>
</dbReference>
<keyword evidence="3" id="KW-1185">Reference proteome</keyword>
<organism evidence="2 3">
    <name type="scientific">Wuchereria bancrofti</name>
    <dbReference type="NCBI Taxonomy" id="6293"/>
    <lineage>
        <taxon>Eukaryota</taxon>
        <taxon>Metazoa</taxon>
        <taxon>Ecdysozoa</taxon>
        <taxon>Nematoda</taxon>
        <taxon>Chromadorea</taxon>
        <taxon>Rhabditida</taxon>
        <taxon>Spirurina</taxon>
        <taxon>Spiruromorpha</taxon>
        <taxon>Filarioidea</taxon>
        <taxon>Onchocercidae</taxon>
        <taxon>Wuchereria</taxon>
    </lineage>
</organism>
<name>A0A3P7EZK9_WUCBA</name>
<reference evidence="2 3" key="1">
    <citation type="submission" date="2018-11" db="EMBL/GenBank/DDBJ databases">
        <authorList>
            <consortium name="Pathogen Informatics"/>
        </authorList>
    </citation>
    <scope>NUCLEOTIDE SEQUENCE [LARGE SCALE GENOMIC DNA]</scope>
</reference>
<dbReference type="Proteomes" id="UP000270924">
    <property type="component" value="Unassembled WGS sequence"/>
</dbReference>
<evidence type="ECO:0000256" key="1">
    <source>
        <dbReference type="SAM" id="MobiDB-lite"/>
    </source>
</evidence>
<evidence type="ECO:0000313" key="3">
    <source>
        <dbReference type="Proteomes" id="UP000270924"/>
    </source>
</evidence>
<gene>
    <name evidence="2" type="ORF">WBA_LOCUS12278</name>
</gene>
<proteinExistence type="predicted"/>
<dbReference type="OMA" id="INYDIMA"/>
<accession>A0A3P7EZK9</accession>
<protein>
    <submittedName>
        <fullName evidence="2">Uncharacterized protein</fullName>
    </submittedName>
</protein>